<dbReference type="PRINTS" id="PR00081">
    <property type="entry name" value="GDHRDH"/>
</dbReference>
<dbReference type="GO" id="GO:0016491">
    <property type="term" value="F:oxidoreductase activity"/>
    <property type="evidence" value="ECO:0007669"/>
    <property type="project" value="UniProtKB-KW"/>
</dbReference>
<comment type="caution">
    <text evidence="4">The sequence shown here is derived from an EMBL/GenBank/DDBJ whole genome shotgun (WGS) entry which is preliminary data.</text>
</comment>
<dbReference type="PANTHER" id="PTHR43391:SF12">
    <property type="entry name" value="OXIDOREDUCTASE EPHD-RELATED"/>
    <property type="match status" value="1"/>
</dbReference>
<dbReference type="Proteomes" id="UP000053429">
    <property type="component" value="Unassembled WGS sequence"/>
</dbReference>
<dbReference type="Gene3D" id="3.40.50.1820">
    <property type="entry name" value="alpha/beta hydrolase"/>
    <property type="match status" value="1"/>
</dbReference>
<name>A0A101TXS6_9ACTN</name>
<feature type="domain" description="Ketoreductase" evidence="3">
    <location>
        <begin position="318"/>
        <end position="499"/>
    </location>
</feature>
<comment type="similarity">
    <text evidence="1">Belongs to the short-chain dehydrogenases/reductases (SDR) family.</text>
</comment>
<dbReference type="InterPro" id="IPR029058">
    <property type="entry name" value="AB_hydrolase_fold"/>
</dbReference>
<evidence type="ECO:0000313" key="4">
    <source>
        <dbReference type="EMBL" id="KUO00431.1"/>
    </source>
</evidence>
<dbReference type="AlphaFoldDB" id="A0A101TXS6"/>
<dbReference type="Pfam" id="PF00106">
    <property type="entry name" value="adh_short"/>
    <property type="match status" value="1"/>
</dbReference>
<dbReference type="OrthoDB" id="4220752at2"/>
<proteinExistence type="inferred from homology"/>
<dbReference type="InterPro" id="IPR057326">
    <property type="entry name" value="KR_dom"/>
</dbReference>
<evidence type="ECO:0000313" key="5">
    <source>
        <dbReference type="Proteomes" id="UP000053429"/>
    </source>
</evidence>
<keyword evidence="2" id="KW-0560">Oxidoreductase</keyword>
<dbReference type="PROSITE" id="PS00061">
    <property type="entry name" value="ADH_SHORT"/>
    <property type="match status" value="1"/>
</dbReference>
<dbReference type="NCBIfam" id="NF004514">
    <property type="entry name" value="PRK05855.1"/>
    <property type="match status" value="1"/>
</dbReference>
<dbReference type="InterPro" id="IPR020904">
    <property type="entry name" value="Sc_DH/Rdtase_CS"/>
</dbReference>
<keyword evidence="5" id="KW-1185">Reference proteome</keyword>
<protein>
    <submittedName>
        <fullName evidence="4">Short-chain dehydrogenase</fullName>
    </submittedName>
</protein>
<dbReference type="Pfam" id="PF00561">
    <property type="entry name" value="Abhydrolase_1"/>
    <property type="match status" value="1"/>
</dbReference>
<sequence length="585" mass="63918">MTLEGARERRVRAGGVELCVAELGDPGQPTVILVHGYPDSKEVWSEVAPRLADRFHVVLYDVRGHGRSTAPKPLRGGFTLEKLTDDFLAVADAVSPDRPVHLVGHDWGSVQAWEFATIKRTEGRIASFTSMSGPSLDHFGHWINSRLKRPTPRRVGQLLGQGAKSWYVYLLHTPVLPELAWRGPLGKTWPRILERVEKVPGDGYPTPSLPTDAAHGAWLYRDNVRTRLRRPRPDAYAHAPVQLITPLGDAFLSERLYDELELWVPQLIRRTLPAKHWIPRSRPAQLASWITEFVTSVEGGRPESVTATGKYADRFGGQLVLVTGAGSGIGRATAYAFAEAGARVVAVDRDAEAAIRTAEMSRLIGAPEAWAETVDVSDEQAMEKLAAKVATEYGVVDVLVNNAGIGLSGSFFDTTPEDWKKVLDVNLWGVIHGCRLFGKQMAERGQGGHIVNTASAAAYQPSRALPAYSTSKAAVLMLSECLRAELAGQGIGVTAICPGLVNTNITSTAHFAGVDAEEEKRRQKKSARLYGLRNYPPEKVADAILRAVVRGEAVVPVTPEARGAYLMSRFTPRALRRIARLEPPL</sequence>
<dbReference type="RefSeq" id="WP_062721579.1">
    <property type="nucleotide sequence ID" value="NZ_KQ948931.1"/>
</dbReference>
<dbReference type="SUPFAM" id="SSF51735">
    <property type="entry name" value="NAD(P)-binding Rossmann-fold domains"/>
    <property type="match status" value="1"/>
</dbReference>
<dbReference type="Gene3D" id="3.40.50.720">
    <property type="entry name" value="NAD(P)-binding Rossmann-like Domain"/>
    <property type="match status" value="1"/>
</dbReference>
<accession>A0A101TXS6</accession>
<dbReference type="InterPro" id="IPR002347">
    <property type="entry name" value="SDR_fam"/>
</dbReference>
<dbReference type="PANTHER" id="PTHR43391">
    <property type="entry name" value="RETINOL DEHYDROGENASE-RELATED"/>
    <property type="match status" value="1"/>
</dbReference>
<reference evidence="4 5" key="1">
    <citation type="submission" date="2015-10" db="EMBL/GenBank/DDBJ databases">
        <title>Draft genome sequence of Streptomyces caeruleatus NRRL B-24802, type strain for the species Streptomyces caeruleatus.</title>
        <authorList>
            <person name="Ruckert C."/>
            <person name="Winkler A."/>
            <person name="Kalinowski J."/>
            <person name="Kampfer P."/>
            <person name="Glaeser S."/>
        </authorList>
    </citation>
    <scope>NUCLEOTIDE SEQUENCE [LARGE SCALE GENOMIC DNA]</scope>
    <source>
        <strain evidence="4 5">NRRL B-24802</strain>
    </source>
</reference>
<dbReference type="InterPro" id="IPR036291">
    <property type="entry name" value="NAD(P)-bd_dom_sf"/>
</dbReference>
<evidence type="ECO:0000256" key="2">
    <source>
        <dbReference type="ARBA" id="ARBA00023002"/>
    </source>
</evidence>
<dbReference type="FunFam" id="3.40.50.720:FF:000084">
    <property type="entry name" value="Short-chain dehydrogenase reductase"/>
    <property type="match status" value="1"/>
</dbReference>
<dbReference type="SMART" id="SM00822">
    <property type="entry name" value="PKS_KR"/>
    <property type="match status" value="1"/>
</dbReference>
<dbReference type="SUPFAM" id="SSF53474">
    <property type="entry name" value="alpha/beta-Hydrolases"/>
    <property type="match status" value="1"/>
</dbReference>
<dbReference type="EMBL" id="LMWY01000028">
    <property type="protein sequence ID" value="KUO00431.1"/>
    <property type="molecule type" value="Genomic_DNA"/>
</dbReference>
<organism evidence="4 5">
    <name type="scientific">Streptomyces caeruleatus</name>
    <dbReference type="NCBI Taxonomy" id="661399"/>
    <lineage>
        <taxon>Bacteria</taxon>
        <taxon>Bacillati</taxon>
        <taxon>Actinomycetota</taxon>
        <taxon>Actinomycetes</taxon>
        <taxon>Kitasatosporales</taxon>
        <taxon>Streptomycetaceae</taxon>
        <taxon>Streptomyces</taxon>
    </lineage>
</organism>
<evidence type="ECO:0000256" key="1">
    <source>
        <dbReference type="ARBA" id="ARBA00006484"/>
    </source>
</evidence>
<dbReference type="CDD" id="cd05233">
    <property type="entry name" value="SDR_c"/>
    <property type="match status" value="1"/>
</dbReference>
<dbReference type="STRING" id="661399.AQJ67_23860"/>
<dbReference type="InterPro" id="IPR000073">
    <property type="entry name" value="AB_hydrolase_1"/>
</dbReference>
<dbReference type="PRINTS" id="PR00080">
    <property type="entry name" value="SDRFAMILY"/>
</dbReference>
<gene>
    <name evidence="4" type="ORF">AQJ67_23860</name>
</gene>
<evidence type="ECO:0000259" key="3">
    <source>
        <dbReference type="SMART" id="SM00822"/>
    </source>
</evidence>